<accession>B8D416</accession>
<gene>
    <name evidence="8" type="primary">purQ</name>
    <name evidence="9" type="ordered locus">DKAM_0521</name>
</gene>
<dbReference type="InterPro" id="IPR010075">
    <property type="entry name" value="PRibForGlyAmidine_synth_PurQ"/>
</dbReference>
<keyword evidence="7 8" id="KW-0315">Glutamine amidotransferase</keyword>
<dbReference type="NCBIfam" id="TIGR01737">
    <property type="entry name" value="FGAM_synth_I"/>
    <property type="match status" value="1"/>
</dbReference>
<dbReference type="Pfam" id="PF13507">
    <property type="entry name" value="GATase_5"/>
    <property type="match status" value="1"/>
</dbReference>
<feature type="active site" evidence="8">
    <location>
        <position position="197"/>
    </location>
</feature>
<evidence type="ECO:0000256" key="2">
    <source>
        <dbReference type="ARBA" id="ARBA00022598"/>
    </source>
</evidence>
<dbReference type="GO" id="GO:0006189">
    <property type="term" value="P:'de novo' IMP biosynthetic process"/>
    <property type="evidence" value="ECO:0007669"/>
    <property type="project" value="UniProtKB-UniRule"/>
</dbReference>
<evidence type="ECO:0000256" key="1">
    <source>
        <dbReference type="ARBA" id="ARBA00022490"/>
    </source>
</evidence>
<evidence type="ECO:0000256" key="3">
    <source>
        <dbReference type="ARBA" id="ARBA00022741"/>
    </source>
</evidence>
<keyword evidence="3 8" id="KW-0547">Nucleotide-binding</keyword>
<feature type="active site" description="Nucleophile" evidence="8">
    <location>
        <position position="87"/>
    </location>
</feature>
<name>B8D416_DESA1</name>
<dbReference type="RefSeq" id="WP_012608189.1">
    <property type="nucleotide sequence ID" value="NC_011766.1"/>
</dbReference>
<comment type="subcellular location">
    <subcellularLocation>
        <location evidence="8">Cytoplasm</location>
    </subcellularLocation>
</comment>
<evidence type="ECO:0000256" key="6">
    <source>
        <dbReference type="ARBA" id="ARBA00022840"/>
    </source>
</evidence>
<comment type="subunit">
    <text evidence="8">Part of the FGAM synthase complex composed of 1 PurL, 1 PurQ and 2 PurS subunits.</text>
</comment>
<evidence type="ECO:0000256" key="8">
    <source>
        <dbReference type="HAMAP-Rule" id="MF_00421"/>
    </source>
</evidence>
<dbReference type="EMBL" id="CP001140">
    <property type="protein sequence ID" value="ACL10847.1"/>
    <property type="molecule type" value="Genomic_DNA"/>
</dbReference>
<dbReference type="CDD" id="cd01740">
    <property type="entry name" value="GATase1_FGAR_AT"/>
    <property type="match status" value="1"/>
</dbReference>
<dbReference type="GeneID" id="7170742"/>
<feature type="active site" evidence="8">
    <location>
        <position position="199"/>
    </location>
</feature>
<dbReference type="STRING" id="490899.DKAM_0521"/>
<dbReference type="EC" id="3.5.1.2" evidence="8"/>
<keyword evidence="1 8" id="KW-0963">Cytoplasm</keyword>
<dbReference type="Proteomes" id="UP000006903">
    <property type="component" value="Chromosome"/>
</dbReference>
<dbReference type="PROSITE" id="PS51273">
    <property type="entry name" value="GATASE_TYPE_1"/>
    <property type="match status" value="1"/>
</dbReference>
<dbReference type="EC" id="6.3.5.3" evidence="8"/>
<dbReference type="AlphaFoldDB" id="B8D416"/>
<dbReference type="PIRSF" id="PIRSF001586">
    <property type="entry name" value="FGAM_synth_I"/>
    <property type="match status" value="1"/>
</dbReference>
<organism evidence="9 10">
    <name type="scientific">Desulfurococcus amylolyticus (strain DSM 18924 / JCM 16383 / VKM B-2413 / 1221n)</name>
    <name type="common">Desulfurococcus kamchatkensis</name>
    <dbReference type="NCBI Taxonomy" id="490899"/>
    <lineage>
        <taxon>Archaea</taxon>
        <taxon>Thermoproteota</taxon>
        <taxon>Thermoprotei</taxon>
        <taxon>Desulfurococcales</taxon>
        <taxon>Desulfurococcaceae</taxon>
        <taxon>Desulfurococcus</taxon>
    </lineage>
</organism>
<dbReference type="SUPFAM" id="SSF52317">
    <property type="entry name" value="Class I glutamine amidotransferase-like"/>
    <property type="match status" value="1"/>
</dbReference>
<keyword evidence="4 8" id="KW-0658">Purine biosynthesis</keyword>
<dbReference type="HOGENOM" id="CLU_001031_3_1_2"/>
<sequence length="230" mass="25453">MAGNVAVLKFPGTNCDEETLRALRRHGLNARIVWHRDFVWREYDAIVIPGGFSYGDHLRAGVIAARTRAVEQVVEAALNEVPVLGICNGFQVLVEAGLLPGALIQNEHGRFTCKWVRTRVRNPKGPWLLLVSDKMVLDMPVAHAEGRYIIDEQEYVKLVGENPPLILYEDGWNPNGSMYSIAGVASGNGAILGLMPHPERAVEPELTPRGFNPGGKLVFESIYFALRNGW</sequence>
<dbReference type="GO" id="GO:0005524">
    <property type="term" value="F:ATP binding"/>
    <property type="evidence" value="ECO:0007669"/>
    <property type="project" value="UniProtKB-KW"/>
</dbReference>
<comment type="function">
    <text evidence="8">Part of the phosphoribosylformylglycinamidine synthase complex involved in the purines biosynthetic pathway. Catalyzes the ATP-dependent conversion of formylglycinamide ribonucleotide (FGAR) and glutamine to yield formylglycinamidine ribonucleotide (FGAM) and glutamate. The FGAM synthase complex is composed of three subunits. PurQ produces an ammonia molecule by converting glutamine to glutamate. PurL transfers the ammonia molecule to FGAR to form FGAM in an ATP-dependent manner. PurS interacts with PurQ and PurL and is thought to assist in the transfer of the ammonia molecule from PurQ to PurL.</text>
</comment>
<proteinExistence type="inferred from homology"/>
<dbReference type="SMART" id="SM01211">
    <property type="entry name" value="GATase_5"/>
    <property type="match status" value="1"/>
</dbReference>
<reference evidence="9 10" key="1">
    <citation type="journal article" date="2009" name="J. Bacteriol.">
        <title>Complete genome sequence of the anaerobic, protein-degrading hyperthermophilic crenarchaeon Desulfurococcus kamchatkensis.</title>
        <authorList>
            <person name="Ravin N.V."/>
            <person name="Mardanov A.V."/>
            <person name="Beletsky A.V."/>
            <person name="Kublanov I.V."/>
            <person name="Kolganova T.V."/>
            <person name="Lebedinsky A.V."/>
            <person name="Chernyh N.A."/>
            <person name="Bonch-Osmolovskaya E.A."/>
            <person name="Skryabin K.G."/>
        </authorList>
    </citation>
    <scope>NUCLEOTIDE SEQUENCE [LARGE SCALE GENOMIC DNA]</scope>
    <source>
        <strain evidence="10">DSM 18924 / JCM 16383 / VKM B-2413 / 1221n</strain>
    </source>
</reference>
<dbReference type="GO" id="GO:0004359">
    <property type="term" value="F:glutaminase activity"/>
    <property type="evidence" value="ECO:0007669"/>
    <property type="project" value="UniProtKB-EC"/>
</dbReference>
<dbReference type="PANTHER" id="PTHR47552">
    <property type="entry name" value="PHOSPHORIBOSYLFORMYLGLYCINAMIDINE SYNTHASE SUBUNIT PURQ"/>
    <property type="match status" value="1"/>
</dbReference>
<evidence type="ECO:0000313" key="9">
    <source>
        <dbReference type="EMBL" id="ACL10847.1"/>
    </source>
</evidence>
<keyword evidence="2 8" id="KW-0436">Ligase</keyword>
<dbReference type="NCBIfam" id="NF002957">
    <property type="entry name" value="PRK03619.1"/>
    <property type="match status" value="1"/>
</dbReference>
<dbReference type="PANTHER" id="PTHR47552:SF1">
    <property type="entry name" value="PHOSPHORIBOSYLFORMYLGLYCINAMIDINE SYNTHASE SUBUNIT PURQ"/>
    <property type="match status" value="1"/>
</dbReference>
<evidence type="ECO:0000256" key="7">
    <source>
        <dbReference type="ARBA" id="ARBA00022962"/>
    </source>
</evidence>
<keyword evidence="6 8" id="KW-0067">ATP-binding</keyword>
<dbReference type="GO" id="GO:0005737">
    <property type="term" value="C:cytoplasm"/>
    <property type="evidence" value="ECO:0007669"/>
    <property type="project" value="UniProtKB-SubCell"/>
</dbReference>
<protein>
    <recommendedName>
        <fullName evidence="8">Phosphoribosylformylglycinamidine synthase subunit PurQ</fullName>
        <shortName evidence="8">FGAM synthase</shortName>
        <ecNumber evidence="8">6.3.5.3</ecNumber>
    </recommendedName>
    <alternativeName>
        <fullName evidence="8">Formylglycinamide ribonucleotide amidotransferase subunit I</fullName>
        <shortName evidence="8">FGAR amidotransferase I</shortName>
        <shortName evidence="8">FGAR-AT I</shortName>
    </alternativeName>
    <alternativeName>
        <fullName evidence="8">Glutaminase PurQ</fullName>
        <ecNumber evidence="8">3.5.1.2</ecNumber>
    </alternativeName>
    <alternativeName>
        <fullName evidence="8">Phosphoribosylformylglycinamidine synthase subunit I</fullName>
    </alternativeName>
</protein>
<evidence type="ECO:0000313" key="10">
    <source>
        <dbReference type="Proteomes" id="UP000006903"/>
    </source>
</evidence>
<dbReference type="InterPro" id="IPR029062">
    <property type="entry name" value="Class_I_gatase-like"/>
</dbReference>
<comment type="catalytic activity">
    <reaction evidence="8">
        <text>N(2)-formyl-N(1)-(5-phospho-beta-D-ribosyl)glycinamide + L-glutamine + ATP + H2O = 2-formamido-N(1)-(5-O-phospho-beta-D-ribosyl)acetamidine + L-glutamate + ADP + phosphate + H(+)</text>
        <dbReference type="Rhea" id="RHEA:17129"/>
        <dbReference type="ChEBI" id="CHEBI:15377"/>
        <dbReference type="ChEBI" id="CHEBI:15378"/>
        <dbReference type="ChEBI" id="CHEBI:29985"/>
        <dbReference type="ChEBI" id="CHEBI:30616"/>
        <dbReference type="ChEBI" id="CHEBI:43474"/>
        <dbReference type="ChEBI" id="CHEBI:58359"/>
        <dbReference type="ChEBI" id="CHEBI:147286"/>
        <dbReference type="ChEBI" id="CHEBI:147287"/>
        <dbReference type="ChEBI" id="CHEBI:456216"/>
        <dbReference type="EC" id="6.3.5.3"/>
    </reaction>
</comment>
<comment type="catalytic activity">
    <reaction evidence="8">
        <text>L-glutamine + H2O = L-glutamate + NH4(+)</text>
        <dbReference type="Rhea" id="RHEA:15889"/>
        <dbReference type="ChEBI" id="CHEBI:15377"/>
        <dbReference type="ChEBI" id="CHEBI:28938"/>
        <dbReference type="ChEBI" id="CHEBI:29985"/>
        <dbReference type="ChEBI" id="CHEBI:58359"/>
        <dbReference type="EC" id="3.5.1.2"/>
    </reaction>
</comment>
<dbReference type="eggNOG" id="arCOG00102">
    <property type="taxonomic scope" value="Archaea"/>
</dbReference>
<keyword evidence="5 8" id="KW-0378">Hydrolase</keyword>
<dbReference type="GO" id="GO:0004642">
    <property type="term" value="F:phosphoribosylformylglycinamidine synthase activity"/>
    <property type="evidence" value="ECO:0007669"/>
    <property type="project" value="UniProtKB-UniRule"/>
</dbReference>
<evidence type="ECO:0000256" key="4">
    <source>
        <dbReference type="ARBA" id="ARBA00022755"/>
    </source>
</evidence>
<dbReference type="HAMAP" id="MF_00421">
    <property type="entry name" value="PurQ"/>
    <property type="match status" value="1"/>
</dbReference>
<dbReference type="UniPathway" id="UPA00074">
    <property type="reaction ID" value="UER00128"/>
</dbReference>
<dbReference type="KEGG" id="dka:DKAM_0521"/>
<dbReference type="Gene3D" id="3.40.50.880">
    <property type="match status" value="1"/>
</dbReference>
<comment type="pathway">
    <text evidence="8">Purine metabolism; IMP biosynthesis via de novo pathway; 5-amino-1-(5-phospho-D-ribosyl)imidazole from N(2)-formyl-N(1)-(5-phospho-D-ribosyl)glycinamide: step 1/2.</text>
</comment>
<evidence type="ECO:0000256" key="5">
    <source>
        <dbReference type="ARBA" id="ARBA00022801"/>
    </source>
</evidence>